<feature type="domain" description="HTH lysR-type" evidence="5">
    <location>
        <begin position="6"/>
        <end position="63"/>
    </location>
</feature>
<dbReference type="CDD" id="cd08417">
    <property type="entry name" value="PBP2_Nitroaromatics_like"/>
    <property type="match status" value="1"/>
</dbReference>
<dbReference type="Pfam" id="PF00126">
    <property type="entry name" value="HTH_1"/>
    <property type="match status" value="1"/>
</dbReference>
<evidence type="ECO:0000313" key="6">
    <source>
        <dbReference type="EMBL" id="AXR07314.1"/>
    </source>
</evidence>
<evidence type="ECO:0000256" key="3">
    <source>
        <dbReference type="ARBA" id="ARBA00023125"/>
    </source>
</evidence>
<dbReference type="InterPro" id="IPR005119">
    <property type="entry name" value="LysR_subst-bd"/>
</dbReference>
<dbReference type="Proteomes" id="UP000262073">
    <property type="component" value="Chromosome"/>
</dbReference>
<evidence type="ECO:0000313" key="7">
    <source>
        <dbReference type="Proteomes" id="UP000262073"/>
    </source>
</evidence>
<protein>
    <submittedName>
        <fullName evidence="6">LysR family transcriptional regulator</fullName>
    </submittedName>
</protein>
<dbReference type="PANTHER" id="PTHR30118:SF15">
    <property type="entry name" value="TRANSCRIPTIONAL REGULATORY PROTEIN"/>
    <property type="match status" value="1"/>
</dbReference>
<keyword evidence="7" id="KW-1185">Reference proteome</keyword>
<keyword evidence="2" id="KW-0805">Transcription regulation</keyword>
<evidence type="ECO:0000259" key="5">
    <source>
        <dbReference type="PROSITE" id="PS50931"/>
    </source>
</evidence>
<dbReference type="InterPro" id="IPR050389">
    <property type="entry name" value="LysR-type_TF"/>
</dbReference>
<dbReference type="PRINTS" id="PR00039">
    <property type="entry name" value="HTHLYSR"/>
</dbReference>
<dbReference type="PANTHER" id="PTHR30118">
    <property type="entry name" value="HTH-TYPE TRANSCRIPTIONAL REGULATOR LEUO-RELATED"/>
    <property type="match status" value="1"/>
</dbReference>
<dbReference type="PROSITE" id="PS50931">
    <property type="entry name" value="HTH_LYSR"/>
    <property type="match status" value="1"/>
</dbReference>
<dbReference type="EMBL" id="CP031769">
    <property type="protein sequence ID" value="AXR07314.1"/>
    <property type="molecule type" value="Genomic_DNA"/>
</dbReference>
<accession>A0A346NP57</accession>
<dbReference type="Gene3D" id="1.10.10.10">
    <property type="entry name" value="Winged helix-like DNA-binding domain superfamily/Winged helix DNA-binding domain"/>
    <property type="match status" value="1"/>
</dbReference>
<evidence type="ECO:0000256" key="4">
    <source>
        <dbReference type="ARBA" id="ARBA00023163"/>
    </source>
</evidence>
<dbReference type="KEGG" id="salm:D0Y50_13745"/>
<keyword evidence="3" id="KW-0238">DNA-binding</keyword>
<dbReference type="Gene3D" id="3.40.190.10">
    <property type="entry name" value="Periplasmic binding protein-like II"/>
    <property type="match status" value="2"/>
</dbReference>
<gene>
    <name evidence="6" type="ORF">D0Y50_13745</name>
</gene>
<dbReference type="SUPFAM" id="SSF53850">
    <property type="entry name" value="Periplasmic binding protein-like II"/>
    <property type="match status" value="1"/>
</dbReference>
<organism evidence="6 7">
    <name type="scientific">Salinimonas sediminis</name>
    <dbReference type="NCBI Taxonomy" id="2303538"/>
    <lineage>
        <taxon>Bacteria</taxon>
        <taxon>Pseudomonadati</taxon>
        <taxon>Pseudomonadota</taxon>
        <taxon>Gammaproteobacteria</taxon>
        <taxon>Alteromonadales</taxon>
        <taxon>Alteromonadaceae</taxon>
        <taxon>Alteromonas/Salinimonas group</taxon>
        <taxon>Salinimonas</taxon>
    </lineage>
</organism>
<evidence type="ECO:0000256" key="2">
    <source>
        <dbReference type="ARBA" id="ARBA00023015"/>
    </source>
</evidence>
<dbReference type="AlphaFoldDB" id="A0A346NP57"/>
<name>A0A346NP57_9ALTE</name>
<keyword evidence="4" id="KW-0804">Transcription</keyword>
<dbReference type="SUPFAM" id="SSF46785">
    <property type="entry name" value="Winged helix' DNA-binding domain"/>
    <property type="match status" value="1"/>
</dbReference>
<dbReference type="GO" id="GO:0003677">
    <property type="term" value="F:DNA binding"/>
    <property type="evidence" value="ECO:0007669"/>
    <property type="project" value="UniProtKB-KW"/>
</dbReference>
<dbReference type="Pfam" id="PF03466">
    <property type="entry name" value="LysR_substrate"/>
    <property type="match status" value="1"/>
</dbReference>
<dbReference type="InterPro" id="IPR000847">
    <property type="entry name" value="LysR_HTH_N"/>
</dbReference>
<dbReference type="InterPro" id="IPR036388">
    <property type="entry name" value="WH-like_DNA-bd_sf"/>
</dbReference>
<dbReference type="GO" id="GO:0003700">
    <property type="term" value="F:DNA-binding transcription factor activity"/>
    <property type="evidence" value="ECO:0007669"/>
    <property type="project" value="InterPro"/>
</dbReference>
<dbReference type="InterPro" id="IPR036390">
    <property type="entry name" value="WH_DNA-bd_sf"/>
</dbReference>
<dbReference type="RefSeq" id="WP_108565946.1">
    <property type="nucleotide sequence ID" value="NZ_CP031769.1"/>
</dbReference>
<sequence length="319" mass="35781">MNIAKVDLNLLVYLDVLLREGSVTRAANQLSITQPAMSNGLKRLRDLFKDPLLVRTSDGMTPTKRALELQPVIRDVLSRLESSIQPETDFDPANSRRTFRIMTSDYAESTLLLGLLNELAAQAPNITLDLITPSDVTFHDVEQGKVDMAINRFEELPLSFHQKVIWYDTFSCVLSAQHPLVDKWDLDSYLSSRHVWVSKTGFGVGVGIDPNEVQKLGWVDAELTKLGKQRDIRVFTRHYHAALQMAKTQNLIATLPTKAARLFSDDSQVVLKAPPFDIPPIALKMAWSALLHHDAGHIWLRRLIGEVAATMNGEQTFTS</sequence>
<reference evidence="6 7" key="1">
    <citation type="submission" date="2018-08" db="EMBL/GenBank/DDBJ databases">
        <title>Salinimonas sediminis sp. nov., a piezophilic bacterium isolated from a deep-sea sediment sample from the New Britain Trench.</title>
        <authorList>
            <person name="Cao J."/>
        </authorList>
    </citation>
    <scope>NUCLEOTIDE SEQUENCE [LARGE SCALE GENOMIC DNA]</scope>
    <source>
        <strain evidence="6 7">N102</strain>
    </source>
</reference>
<dbReference type="OrthoDB" id="8720143at2"/>
<comment type="similarity">
    <text evidence="1">Belongs to the LysR transcriptional regulatory family.</text>
</comment>
<proteinExistence type="inferred from homology"/>
<dbReference type="InterPro" id="IPR037402">
    <property type="entry name" value="YidZ_PBP2"/>
</dbReference>
<evidence type="ECO:0000256" key="1">
    <source>
        <dbReference type="ARBA" id="ARBA00009437"/>
    </source>
</evidence>